<evidence type="ECO:0000313" key="6">
    <source>
        <dbReference type="EMBL" id="MCJ8151537.1"/>
    </source>
</evidence>
<keyword evidence="2 3" id="KW-0975">Bacterial flagellum</keyword>
<keyword evidence="6" id="KW-0969">Cilium</keyword>
<evidence type="ECO:0000256" key="3">
    <source>
        <dbReference type="RuleBase" id="RU362073"/>
    </source>
</evidence>
<proteinExistence type="inferred from homology"/>
<feature type="domain" description="Flagellin N-terminal" evidence="4">
    <location>
        <begin position="4"/>
        <end position="135"/>
    </location>
</feature>
<evidence type="ECO:0000259" key="4">
    <source>
        <dbReference type="Pfam" id="PF00669"/>
    </source>
</evidence>
<dbReference type="Proteomes" id="UP001201844">
    <property type="component" value="Unassembled WGS sequence"/>
</dbReference>
<keyword evidence="7" id="KW-1185">Reference proteome</keyword>
<dbReference type="Pfam" id="PF00700">
    <property type="entry name" value="Flagellin_C"/>
    <property type="match status" value="1"/>
</dbReference>
<gene>
    <name evidence="6" type="ORF">MKI86_20555</name>
</gene>
<geneLocation type="plasmid" evidence="6">
    <name>unnamed</name>
</geneLocation>
<comment type="function">
    <text evidence="3">Flagellin is the subunit protein which polymerizes to form the filaments of bacterial flagella.</text>
</comment>
<evidence type="ECO:0000259" key="5">
    <source>
        <dbReference type="Pfam" id="PF00700"/>
    </source>
</evidence>
<dbReference type="Gene3D" id="1.20.1330.10">
    <property type="entry name" value="f41 fragment of flagellin, N-terminal domain"/>
    <property type="match status" value="2"/>
</dbReference>
<evidence type="ECO:0000256" key="2">
    <source>
        <dbReference type="ARBA" id="ARBA00023143"/>
    </source>
</evidence>
<comment type="caution">
    <text evidence="6">The sequence shown here is derived from an EMBL/GenBank/DDBJ whole genome shotgun (WGS) entry which is preliminary data.</text>
</comment>
<comment type="similarity">
    <text evidence="1 3">Belongs to the bacterial flagellin family.</text>
</comment>
<keyword evidence="6" id="KW-0614">Plasmid</keyword>
<keyword evidence="6" id="KW-0282">Flagellum</keyword>
<dbReference type="PANTHER" id="PTHR42792">
    <property type="entry name" value="FLAGELLIN"/>
    <property type="match status" value="1"/>
</dbReference>
<dbReference type="InterPro" id="IPR001029">
    <property type="entry name" value="Flagellin_N"/>
</dbReference>
<dbReference type="PANTHER" id="PTHR42792:SF2">
    <property type="entry name" value="FLAGELLIN"/>
    <property type="match status" value="1"/>
</dbReference>
<dbReference type="Pfam" id="PF00669">
    <property type="entry name" value="Flagellin_N"/>
    <property type="match status" value="1"/>
</dbReference>
<evidence type="ECO:0000256" key="1">
    <source>
        <dbReference type="ARBA" id="ARBA00005709"/>
    </source>
</evidence>
<evidence type="ECO:0000313" key="7">
    <source>
        <dbReference type="Proteomes" id="UP001201844"/>
    </source>
</evidence>
<accession>A0ABT0CSF6</accession>
<protein>
    <recommendedName>
        <fullName evidence="3">Flagellin</fullName>
    </recommendedName>
</protein>
<dbReference type="InterPro" id="IPR046358">
    <property type="entry name" value="Flagellin_C"/>
</dbReference>
<dbReference type="SUPFAM" id="SSF64518">
    <property type="entry name" value="Phase 1 flagellin"/>
    <property type="match status" value="1"/>
</dbReference>
<keyword evidence="3" id="KW-0964">Secreted</keyword>
<sequence length="588" mass="62436">MTSILTNTAATAALQALRMIGSNMAETQRQVSSALRVQVAADNAAYWSISTTMRSDNIALSAVVDALGLAAAKIDVAYAGMEAVSDVLAEFKAKLVAAKEDGVDKAKIQTELDQLKAQVVGIATSASFNGVNWLNTDIADINDSDLNKASLTSSFIRSGGSVSVGTTGFHLSETALFNANGGGILQADTRKMKTLGGIREYDTYMDTFGVIHMDRENGEQGYYGQVKFDFSGPLAFGPTDTISFDITVDADDPSALAPPHHPGKTTHIVIDRALVDTWLPGANGVISDFEQYTSVLYRALTAANSGATAIGEASPTGGKIPNRIVISTREASGLDGSYVKIENLVSTFGATGNLPMGEGTGKPGSDMKLTFQPFEVYPDGDNRDGVKVGFQFSVNGGAPTTHSFDRAYVNALLGKANGKIETAAEMVTLLQSLLGTDWPDVIVEETGANTISLRTDKTIDRLNGFQTRIGFTEIAVSIEPLAELNFLDIDIVANPDMLGVYLGYIETVSADVIGAGATLGALKTRIDMQTTFTRRLIDSVDKGIGRLVDADMNEASTRLKAIQTQKQLALQSMSIANTSAENIMQLFR</sequence>
<name>A0ABT0CSF6_9HYPH</name>
<dbReference type="EMBL" id="JAKVIN010000009">
    <property type="protein sequence ID" value="MCJ8151537.1"/>
    <property type="molecule type" value="Genomic_DNA"/>
</dbReference>
<reference evidence="6 7" key="1">
    <citation type="submission" date="2022-02" db="EMBL/GenBank/DDBJ databases">
        <title>Shinella B3.7 sp. nov., isolated from Sediment (Zhairuo Island).</title>
        <authorList>
            <person name="Chen G."/>
        </authorList>
    </citation>
    <scope>NUCLEOTIDE SEQUENCE [LARGE SCALE GENOMIC DNA]</scope>
    <source>
        <strain evidence="6 7">B3.7</strain>
        <plasmid evidence="6">unnamed</plasmid>
    </source>
</reference>
<keyword evidence="6" id="KW-0966">Cell projection</keyword>
<comment type="subcellular location">
    <subcellularLocation>
        <location evidence="3">Secreted</location>
    </subcellularLocation>
    <subcellularLocation>
        <location evidence="3">Bacterial flagellum</location>
    </subcellularLocation>
</comment>
<organism evidence="6 7">
    <name type="scientific">Shinella sedimenti</name>
    <dbReference type="NCBI Taxonomy" id="2919913"/>
    <lineage>
        <taxon>Bacteria</taxon>
        <taxon>Pseudomonadati</taxon>
        <taxon>Pseudomonadota</taxon>
        <taxon>Alphaproteobacteria</taxon>
        <taxon>Hyphomicrobiales</taxon>
        <taxon>Rhizobiaceae</taxon>
        <taxon>Shinella</taxon>
    </lineage>
</organism>
<feature type="domain" description="Flagellin C-terminal" evidence="5">
    <location>
        <begin position="503"/>
        <end position="587"/>
    </location>
</feature>
<dbReference type="InterPro" id="IPR001492">
    <property type="entry name" value="Flagellin"/>
</dbReference>